<dbReference type="Gene3D" id="3.40.50.1820">
    <property type="entry name" value="alpha/beta hydrolase"/>
    <property type="match status" value="1"/>
</dbReference>
<sequence>MTVEITSHYAELSDVTLHYLTAGAGDPVVLLHGVPQSSHEWRTIIPQLADRYSIIAPDLRGLGDTSRPASGYDKKTVAADIWELLHHKLGIERFFLVGHDWGGPVAFSLAAQHPEAVRALAILDVAIPGDGAEMSQGGRRWHHPFFRTLDLPEKLCEGREHLVIDWLFENYGKRHDVIPLQDRLEYHRTYARLGGFRALIAYYRAFPQDAIDNAEIVARNGKLKMPVLALGGDSSFGRGMETFESLSRLAENVSGGLIPDCGHWVAEEAPDFVAAQLRDFFAQHAGT</sequence>
<comment type="caution">
    <text evidence="2">The sequence shown here is derived from an EMBL/GenBank/DDBJ whole genome shotgun (WGS) entry which is preliminary data.</text>
</comment>
<dbReference type="InterPro" id="IPR029058">
    <property type="entry name" value="AB_hydrolase_fold"/>
</dbReference>
<dbReference type="AlphaFoldDB" id="A0A3L7A3J3"/>
<dbReference type="InterPro" id="IPR000639">
    <property type="entry name" value="Epox_hydrolase-like"/>
</dbReference>
<dbReference type="RefSeq" id="WP_121624797.1">
    <property type="nucleotide sequence ID" value="NZ_JACIIW010000010.1"/>
</dbReference>
<dbReference type="PANTHER" id="PTHR43798">
    <property type="entry name" value="MONOACYLGLYCEROL LIPASE"/>
    <property type="match status" value="1"/>
</dbReference>
<evidence type="ECO:0000313" key="2">
    <source>
        <dbReference type="EMBL" id="RLP74635.1"/>
    </source>
</evidence>
<gene>
    <name evidence="2" type="ORF">D9R14_18345</name>
</gene>
<keyword evidence="2" id="KW-0378">Hydrolase</keyword>
<dbReference type="EMBL" id="RCTF01000018">
    <property type="protein sequence ID" value="RLP74635.1"/>
    <property type="molecule type" value="Genomic_DNA"/>
</dbReference>
<dbReference type="Proteomes" id="UP000269692">
    <property type="component" value="Unassembled WGS sequence"/>
</dbReference>
<proteinExistence type="predicted"/>
<dbReference type="GO" id="GO:0046464">
    <property type="term" value="P:acylglycerol catabolic process"/>
    <property type="evidence" value="ECO:0007669"/>
    <property type="project" value="TreeGrafter"/>
</dbReference>
<feature type="domain" description="AB hydrolase-1" evidence="1">
    <location>
        <begin position="27"/>
        <end position="128"/>
    </location>
</feature>
<dbReference type="InterPro" id="IPR050266">
    <property type="entry name" value="AB_hydrolase_sf"/>
</dbReference>
<dbReference type="OrthoDB" id="9812774at2"/>
<dbReference type="GO" id="GO:0016020">
    <property type="term" value="C:membrane"/>
    <property type="evidence" value="ECO:0007669"/>
    <property type="project" value="TreeGrafter"/>
</dbReference>
<protein>
    <submittedName>
        <fullName evidence="2">Alpha/beta hydrolase</fullName>
    </submittedName>
</protein>
<evidence type="ECO:0000259" key="1">
    <source>
        <dbReference type="Pfam" id="PF00561"/>
    </source>
</evidence>
<dbReference type="PRINTS" id="PR00111">
    <property type="entry name" value="ABHYDROLASE"/>
</dbReference>
<keyword evidence="3" id="KW-1185">Reference proteome</keyword>
<dbReference type="PRINTS" id="PR00412">
    <property type="entry name" value="EPOXHYDRLASE"/>
</dbReference>
<dbReference type="SUPFAM" id="SSF53474">
    <property type="entry name" value="alpha/beta-Hydrolases"/>
    <property type="match status" value="1"/>
</dbReference>
<evidence type="ECO:0000313" key="3">
    <source>
        <dbReference type="Proteomes" id="UP000269692"/>
    </source>
</evidence>
<dbReference type="Pfam" id="PF00561">
    <property type="entry name" value="Abhydrolase_1"/>
    <property type="match status" value="1"/>
</dbReference>
<accession>A0A3L7A3J3</accession>
<reference evidence="2 3" key="1">
    <citation type="submission" date="2018-10" db="EMBL/GenBank/DDBJ databases">
        <title>Xanthobacter tagetidis genome sequencing and assembly.</title>
        <authorList>
            <person name="Maclea K.S."/>
            <person name="Goen A.E."/>
            <person name="Fatima S.A."/>
        </authorList>
    </citation>
    <scope>NUCLEOTIDE SEQUENCE [LARGE SCALE GENOMIC DNA]</scope>
    <source>
        <strain evidence="2 3">ATCC 700314</strain>
    </source>
</reference>
<dbReference type="InterPro" id="IPR000073">
    <property type="entry name" value="AB_hydrolase_1"/>
</dbReference>
<dbReference type="PANTHER" id="PTHR43798:SF33">
    <property type="entry name" value="HYDROLASE, PUTATIVE (AFU_ORTHOLOGUE AFUA_2G14860)-RELATED"/>
    <property type="match status" value="1"/>
</dbReference>
<name>A0A3L7A3J3_9HYPH</name>
<dbReference type="GO" id="GO:0047372">
    <property type="term" value="F:monoacylglycerol lipase activity"/>
    <property type="evidence" value="ECO:0007669"/>
    <property type="project" value="TreeGrafter"/>
</dbReference>
<organism evidence="2 3">
    <name type="scientific">Xanthobacter tagetidis</name>
    <dbReference type="NCBI Taxonomy" id="60216"/>
    <lineage>
        <taxon>Bacteria</taxon>
        <taxon>Pseudomonadati</taxon>
        <taxon>Pseudomonadota</taxon>
        <taxon>Alphaproteobacteria</taxon>
        <taxon>Hyphomicrobiales</taxon>
        <taxon>Xanthobacteraceae</taxon>
        <taxon>Xanthobacter</taxon>
    </lineage>
</organism>